<gene>
    <name evidence="1" type="ORF">FH972_008982</name>
</gene>
<accession>A0A5N6R2M7</accession>
<keyword evidence="2" id="KW-1185">Reference proteome</keyword>
<name>A0A5N6R2M7_9ROSI</name>
<evidence type="ECO:0000313" key="1">
    <source>
        <dbReference type="EMBL" id="KAE8023262.1"/>
    </source>
</evidence>
<protein>
    <submittedName>
        <fullName evidence="1">Uncharacterized protein</fullName>
    </submittedName>
</protein>
<proteinExistence type="predicted"/>
<reference evidence="1 2" key="1">
    <citation type="submission" date="2019-06" db="EMBL/GenBank/DDBJ databases">
        <title>A chromosomal-level reference genome of Carpinus fangiana (Coryloideae, Betulaceae).</title>
        <authorList>
            <person name="Yang X."/>
            <person name="Wang Z."/>
            <person name="Zhang L."/>
            <person name="Hao G."/>
            <person name="Liu J."/>
            <person name="Yang Y."/>
        </authorList>
    </citation>
    <scope>NUCLEOTIDE SEQUENCE [LARGE SCALE GENOMIC DNA]</scope>
    <source>
        <strain evidence="1">Cfa_2016G</strain>
        <tissue evidence="1">Leaf</tissue>
    </source>
</reference>
<sequence length="116" mass="13306">MQIFASKTKTLSKNREKIAWKRTKSLLGEENELFDPQRGLAQGRSWPDPTHLRIGNPLILLHKLAEIPFLLNDDVFLVHFRLLVLAVLVCRLVEIGEVLEIVIIDEKGRRAVRENG</sequence>
<evidence type="ECO:0000313" key="2">
    <source>
        <dbReference type="Proteomes" id="UP000327013"/>
    </source>
</evidence>
<dbReference type="Proteomes" id="UP000327013">
    <property type="component" value="Chromosome 3"/>
</dbReference>
<organism evidence="1 2">
    <name type="scientific">Carpinus fangiana</name>
    <dbReference type="NCBI Taxonomy" id="176857"/>
    <lineage>
        <taxon>Eukaryota</taxon>
        <taxon>Viridiplantae</taxon>
        <taxon>Streptophyta</taxon>
        <taxon>Embryophyta</taxon>
        <taxon>Tracheophyta</taxon>
        <taxon>Spermatophyta</taxon>
        <taxon>Magnoliopsida</taxon>
        <taxon>eudicotyledons</taxon>
        <taxon>Gunneridae</taxon>
        <taxon>Pentapetalae</taxon>
        <taxon>rosids</taxon>
        <taxon>fabids</taxon>
        <taxon>Fagales</taxon>
        <taxon>Betulaceae</taxon>
        <taxon>Carpinus</taxon>
    </lineage>
</organism>
<dbReference type="EMBL" id="CM017323">
    <property type="protein sequence ID" value="KAE8023262.1"/>
    <property type="molecule type" value="Genomic_DNA"/>
</dbReference>
<dbReference type="AlphaFoldDB" id="A0A5N6R2M7"/>